<name>A0A0W8ICE4_9MICO</name>
<accession>A0A0W8ICE4</accession>
<comment type="caution">
    <text evidence="2">The sequence shown here is derived from an EMBL/GenBank/DDBJ whole genome shotgun (WGS) entry which is preliminary data.</text>
</comment>
<dbReference type="STRING" id="767452.AVL62_16005"/>
<evidence type="ECO:0000313" key="2">
    <source>
        <dbReference type="EMBL" id="KUG57628.1"/>
    </source>
</evidence>
<proteinExistence type="predicted"/>
<dbReference type="EMBL" id="LQBL01000004">
    <property type="protein sequence ID" value="KUG57628.1"/>
    <property type="molecule type" value="Genomic_DNA"/>
</dbReference>
<keyword evidence="1" id="KW-0812">Transmembrane</keyword>
<dbReference type="Proteomes" id="UP000054837">
    <property type="component" value="Unassembled WGS sequence"/>
</dbReference>
<protein>
    <recommendedName>
        <fullName evidence="4">DUF4235 domain-containing protein</fullName>
    </recommendedName>
</protein>
<feature type="transmembrane region" description="Helical" evidence="1">
    <location>
        <begin position="51"/>
        <end position="69"/>
    </location>
</feature>
<keyword evidence="3" id="KW-1185">Reference proteome</keyword>
<keyword evidence="1" id="KW-1133">Transmembrane helix</keyword>
<keyword evidence="1" id="KW-0472">Membrane</keyword>
<dbReference type="OrthoDB" id="6293727at2"/>
<dbReference type="Pfam" id="PF14019">
    <property type="entry name" value="DUF4235"/>
    <property type="match status" value="1"/>
</dbReference>
<dbReference type="AlphaFoldDB" id="A0A0W8ICE4"/>
<sequence>MGDKMWSVATTAAAIGGGVMAKNVIETTWKFVTGSNSPSNPEDPEVDWGEAVAFALVSGAVVQLVRVWINHKSTEAYTKRKGHLPESVAS</sequence>
<reference evidence="2 3" key="1">
    <citation type="submission" date="2015-12" db="EMBL/GenBank/DDBJ databases">
        <title>Serinicoccus chungangenesis strain CD08_5 genome sequencing and assembly.</title>
        <authorList>
            <person name="Chander A.M."/>
            <person name="Kaur G."/>
            <person name="Nair G.R."/>
            <person name="Dhawan D.K."/>
            <person name="Kochhar R.K."/>
            <person name="Mayilraj S."/>
            <person name="Bhadada S.K."/>
        </authorList>
    </citation>
    <scope>NUCLEOTIDE SEQUENCE [LARGE SCALE GENOMIC DNA]</scope>
    <source>
        <strain evidence="2 3">CD08_5</strain>
    </source>
</reference>
<organism evidence="2 3">
    <name type="scientific">Serinicoccus chungangensis</name>
    <dbReference type="NCBI Taxonomy" id="767452"/>
    <lineage>
        <taxon>Bacteria</taxon>
        <taxon>Bacillati</taxon>
        <taxon>Actinomycetota</taxon>
        <taxon>Actinomycetes</taxon>
        <taxon>Micrococcales</taxon>
        <taxon>Ornithinimicrobiaceae</taxon>
        <taxon>Serinicoccus</taxon>
    </lineage>
</organism>
<evidence type="ECO:0008006" key="4">
    <source>
        <dbReference type="Google" id="ProtNLM"/>
    </source>
</evidence>
<evidence type="ECO:0000256" key="1">
    <source>
        <dbReference type="SAM" id="Phobius"/>
    </source>
</evidence>
<gene>
    <name evidence="2" type="ORF">AVL62_16005</name>
</gene>
<evidence type="ECO:0000313" key="3">
    <source>
        <dbReference type="Proteomes" id="UP000054837"/>
    </source>
</evidence>
<dbReference type="InterPro" id="IPR025329">
    <property type="entry name" value="DUF4235"/>
</dbReference>